<evidence type="ECO:0000313" key="2">
    <source>
        <dbReference type="Proteomes" id="UP000799755"/>
    </source>
</evidence>
<dbReference type="Proteomes" id="UP000799755">
    <property type="component" value="Unassembled WGS sequence"/>
</dbReference>
<organism evidence="1 2">
    <name type="scientific">Lindgomyces ingoldianus</name>
    <dbReference type="NCBI Taxonomy" id="673940"/>
    <lineage>
        <taxon>Eukaryota</taxon>
        <taxon>Fungi</taxon>
        <taxon>Dikarya</taxon>
        <taxon>Ascomycota</taxon>
        <taxon>Pezizomycotina</taxon>
        <taxon>Dothideomycetes</taxon>
        <taxon>Pleosporomycetidae</taxon>
        <taxon>Pleosporales</taxon>
        <taxon>Lindgomycetaceae</taxon>
        <taxon>Lindgomyces</taxon>
    </lineage>
</organism>
<evidence type="ECO:0000313" key="1">
    <source>
        <dbReference type="EMBL" id="KAF2465397.1"/>
    </source>
</evidence>
<accession>A0ACB6QH15</accession>
<proteinExistence type="predicted"/>
<comment type="caution">
    <text evidence="1">The sequence shown here is derived from an EMBL/GenBank/DDBJ whole genome shotgun (WGS) entry which is preliminary data.</text>
</comment>
<keyword evidence="2" id="KW-1185">Reference proteome</keyword>
<gene>
    <name evidence="1" type="ORF">BDR25DRAFT_345978</name>
</gene>
<name>A0ACB6QH15_9PLEO</name>
<sequence>MAGVRSDSLYCDSIGNTTSDKLHCCYLDDQGASICQENFSPTAATFSGGCTNGDCITDCQNLTLLYSSLLQNDPFEGNGLAPKRRYLTCANVPNIASYYSNGLLEPNISSSLMPYFSRNTTDGDLRRITTSVTGCLTSTCRAARNRTLCTGVCSPVNLLTNSTNPNLRGLNECFNTLCTGRYSSLPYADADVIGIGVFASYIMQCILVVLLWFGLSAFGFSHGRKSRKVKEYGPRNAQEDRTKNENLLETSPESVHTKVFKDFLVEFHKAQCYFSGTIQIASFAYGIFETDMLVTFMLIPLATNGVLPVVFAFVLLFHAQRSTMDVTILTIACWILASTVYWILYSHVIPVNSEINSKAKKFHAYQQFMYKLSAIDACGGYSALAACPENFFLNKDPIYNASHNIRVLTPIIWTFSTLSLFMVLGLKVILWWKQRQNHQTPNHPEKMQNGAEGRTHIRAHYPTSNKGVSILYWLATLCFLAGIGMQLSLLAIGTSLNMMDRMNWSFGQVVAVTIWLPPLIGYLYDELKELLKVRFHIWNLPK</sequence>
<protein>
    <submittedName>
        <fullName evidence="1">Uncharacterized protein</fullName>
    </submittedName>
</protein>
<dbReference type="EMBL" id="MU003529">
    <property type="protein sequence ID" value="KAF2465397.1"/>
    <property type="molecule type" value="Genomic_DNA"/>
</dbReference>
<reference evidence="1" key="1">
    <citation type="journal article" date="2020" name="Stud. Mycol.">
        <title>101 Dothideomycetes genomes: a test case for predicting lifestyles and emergence of pathogens.</title>
        <authorList>
            <person name="Haridas S."/>
            <person name="Albert R."/>
            <person name="Binder M."/>
            <person name="Bloem J."/>
            <person name="Labutti K."/>
            <person name="Salamov A."/>
            <person name="Andreopoulos B."/>
            <person name="Baker S."/>
            <person name="Barry K."/>
            <person name="Bills G."/>
            <person name="Bluhm B."/>
            <person name="Cannon C."/>
            <person name="Castanera R."/>
            <person name="Culley D."/>
            <person name="Daum C."/>
            <person name="Ezra D."/>
            <person name="Gonzalez J."/>
            <person name="Henrissat B."/>
            <person name="Kuo A."/>
            <person name="Liang C."/>
            <person name="Lipzen A."/>
            <person name="Lutzoni F."/>
            <person name="Magnuson J."/>
            <person name="Mondo S."/>
            <person name="Nolan M."/>
            <person name="Ohm R."/>
            <person name="Pangilinan J."/>
            <person name="Park H.-J."/>
            <person name="Ramirez L."/>
            <person name="Alfaro M."/>
            <person name="Sun H."/>
            <person name="Tritt A."/>
            <person name="Yoshinaga Y."/>
            <person name="Zwiers L.-H."/>
            <person name="Turgeon B."/>
            <person name="Goodwin S."/>
            <person name="Spatafora J."/>
            <person name="Crous P."/>
            <person name="Grigoriev I."/>
        </authorList>
    </citation>
    <scope>NUCLEOTIDE SEQUENCE</scope>
    <source>
        <strain evidence="1">ATCC 200398</strain>
    </source>
</reference>